<dbReference type="GO" id="GO:0006107">
    <property type="term" value="P:oxaloacetate metabolic process"/>
    <property type="evidence" value="ECO:0000318"/>
    <property type="project" value="GO_Central"/>
</dbReference>
<reference evidence="4" key="2">
    <citation type="submission" date="2025-08" db="UniProtKB">
        <authorList>
            <consortium name="RefSeq"/>
        </authorList>
    </citation>
    <scope>IDENTIFICATION</scope>
    <source>
        <tissue evidence="4">Leaf</tissue>
    </source>
</reference>
<dbReference type="InterPro" id="IPR045254">
    <property type="entry name" value="Nit1/2_C-N_Hydrolase"/>
</dbReference>
<dbReference type="GO" id="GO:0006541">
    <property type="term" value="P:glutamine metabolic process"/>
    <property type="evidence" value="ECO:0000318"/>
    <property type="project" value="GO_Central"/>
</dbReference>
<reference evidence="3" key="1">
    <citation type="journal article" date="2021" name="Nat. Commun.">
        <title>Genomic analyses provide insights into spinach domestication and the genetic basis of agronomic traits.</title>
        <authorList>
            <person name="Cai X."/>
            <person name="Sun X."/>
            <person name="Xu C."/>
            <person name="Sun H."/>
            <person name="Wang X."/>
            <person name="Ge C."/>
            <person name="Zhang Z."/>
            <person name="Wang Q."/>
            <person name="Fei Z."/>
            <person name="Jiao C."/>
            <person name="Wang Q."/>
        </authorList>
    </citation>
    <scope>NUCLEOTIDE SEQUENCE [LARGE SCALE GENOMIC DNA]</scope>
    <source>
        <strain evidence="3">cv. Varoflay</strain>
    </source>
</reference>
<organism evidence="3 4">
    <name type="scientific">Spinacia oleracea</name>
    <name type="common">Spinach</name>
    <dbReference type="NCBI Taxonomy" id="3562"/>
    <lineage>
        <taxon>Eukaryota</taxon>
        <taxon>Viridiplantae</taxon>
        <taxon>Streptophyta</taxon>
        <taxon>Embryophyta</taxon>
        <taxon>Tracheophyta</taxon>
        <taxon>Spermatophyta</taxon>
        <taxon>Magnoliopsida</taxon>
        <taxon>eudicotyledons</taxon>
        <taxon>Gunneridae</taxon>
        <taxon>Pentapetalae</taxon>
        <taxon>Caryophyllales</taxon>
        <taxon>Chenopodiaceae</taxon>
        <taxon>Chenopodioideae</taxon>
        <taxon>Anserineae</taxon>
        <taxon>Spinacia</taxon>
    </lineage>
</organism>
<keyword evidence="1" id="KW-0378">Hydrolase</keyword>
<dbReference type="SUPFAM" id="SSF56317">
    <property type="entry name" value="Carbon-nitrogen hydrolase"/>
    <property type="match status" value="1"/>
</dbReference>
<evidence type="ECO:0000313" key="4">
    <source>
        <dbReference type="RefSeq" id="XP_021859345.1"/>
    </source>
</evidence>
<dbReference type="OrthoDB" id="10250282at2759"/>
<dbReference type="PANTHER" id="PTHR23088:SF53">
    <property type="entry name" value="OS06G0206000 PROTEIN"/>
    <property type="match status" value="1"/>
</dbReference>
<dbReference type="InterPro" id="IPR003010">
    <property type="entry name" value="C-N_Hydrolase"/>
</dbReference>
<dbReference type="Gene3D" id="3.60.110.10">
    <property type="entry name" value="Carbon-nitrogen hydrolase"/>
    <property type="match status" value="1"/>
</dbReference>
<dbReference type="KEGG" id="soe:110798477"/>
<dbReference type="GeneID" id="110798477"/>
<dbReference type="Pfam" id="PF00795">
    <property type="entry name" value="CN_hydrolase"/>
    <property type="match status" value="1"/>
</dbReference>
<evidence type="ECO:0000313" key="3">
    <source>
        <dbReference type="Proteomes" id="UP000813463"/>
    </source>
</evidence>
<protein>
    <submittedName>
        <fullName evidence="4">Omega-amidase, chloroplastic isoform X1</fullName>
    </submittedName>
</protein>
<evidence type="ECO:0000256" key="1">
    <source>
        <dbReference type="ARBA" id="ARBA00022801"/>
    </source>
</evidence>
<dbReference type="AlphaFoldDB" id="A0A9R0K5L3"/>
<name>A0A9R0K5L3_SPIOL</name>
<dbReference type="GO" id="GO:0006528">
    <property type="term" value="P:asparagine metabolic process"/>
    <property type="evidence" value="ECO:0000318"/>
    <property type="project" value="GO_Central"/>
</dbReference>
<evidence type="ECO:0000259" key="2">
    <source>
        <dbReference type="PROSITE" id="PS50263"/>
    </source>
</evidence>
<dbReference type="Proteomes" id="UP000813463">
    <property type="component" value="Chromosome 1"/>
</dbReference>
<feature type="domain" description="CN hydrolase" evidence="2">
    <location>
        <begin position="27"/>
        <end position="276"/>
    </location>
</feature>
<dbReference type="InterPro" id="IPR036526">
    <property type="entry name" value="C-N_Hydrolase_sf"/>
</dbReference>
<dbReference type="RefSeq" id="XP_021859345.1">
    <property type="nucleotide sequence ID" value="XM_022003653.2"/>
</dbReference>
<accession>A0A9R0K5L3</accession>
<proteinExistence type="predicted"/>
<gene>
    <name evidence="4" type="primary">LOC110798477</name>
</gene>
<dbReference type="PANTHER" id="PTHR23088">
    <property type="entry name" value="NITRILASE-RELATED"/>
    <property type="match status" value="1"/>
</dbReference>
<keyword evidence="3" id="KW-1185">Reference proteome</keyword>
<sequence>MNKHSHRLMDTTTASRTNISVSPISRFKIALCQLRVTNDKANNLNRARNMLEEAANKGAKLVVLPEMWLCPYSHEYFEKCGEELNTEESSATYHMLSEISSIHQITIVGGSIPERRNGQMYNTCCVFGPDGKLKAKHSKLHLFDYYEASGDVSFRESDSFTAGDTPTIVHTDVGCIGIGICHDIRFPELGMLYRAKGADLIIYPAAFNMSTGMALWELETKARAIDNQMFVAVCSPSRDSAGSYTIWGHSMLVGPSGEVKAKAEHGEEIVFAEINYAENQLQRELFPLRRQRKEGIYKFLDTEQSKANFSP</sequence>
<dbReference type="PROSITE" id="PS50263">
    <property type="entry name" value="CN_HYDROLASE"/>
    <property type="match status" value="1"/>
</dbReference>
<dbReference type="CDD" id="cd07572">
    <property type="entry name" value="nit"/>
    <property type="match status" value="1"/>
</dbReference>
<dbReference type="GO" id="GO:0005739">
    <property type="term" value="C:mitochondrion"/>
    <property type="evidence" value="ECO:0007669"/>
    <property type="project" value="TreeGrafter"/>
</dbReference>
<dbReference type="GO" id="GO:0050152">
    <property type="term" value="F:omega-amidase activity"/>
    <property type="evidence" value="ECO:0000318"/>
    <property type="project" value="GO_Central"/>
</dbReference>